<keyword evidence="7 9" id="KW-0472">Membrane</keyword>
<dbReference type="OrthoDB" id="9815614at2"/>
<dbReference type="InterPro" id="IPR055348">
    <property type="entry name" value="DctQ"/>
</dbReference>
<comment type="subcellular location">
    <subcellularLocation>
        <location evidence="1 9">Cell inner membrane</location>
        <topology evidence="1 9">Multi-pass membrane protein</topology>
    </subcellularLocation>
</comment>
<dbReference type="EMBL" id="QXJC01000001">
    <property type="protein sequence ID" value="RID99703.1"/>
    <property type="molecule type" value="Genomic_DNA"/>
</dbReference>
<feature type="transmembrane region" description="Helical" evidence="9">
    <location>
        <begin position="91"/>
        <end position="112"/>
    </location>
</feature>
<evidence type="ECO:0000256" key="7">
    <source>
        <dbReference type="ARBA" id="ARBA00023136"/>
    </source>
</evidence>
<feature type="transmembrane region" description="Helical" evidence="9">
    <location>
        <begin position="52"/>
        <end position="70"/>
    </location>
</feature>
<dbReference type="GO" id="GO:0015740">
    <property type="term" value="P:C4-dicarboxylate transport"/>
    <property type="evidence" value="ECO:0007669"/>
    <property type="project" value="TreeGrafter"/>
</dbReference>
<evidence type="ECO:0000313" key="11">
    <source>
        <dbReference type="EMBL" id="RID99703.1"/>
    </source>
</evidence>
<keyword evidence="12" id="KW-1185">Reference proteome</keyword>
<keyword evidence="3" id="KW-1003">Cell membrane</keyword>
<organism evidence="11 12">
    <name type="scientific">Simplicispira hankyongi</name>
    <dbReference type="NCBI Taxonomy" id="2315688"/>
    <lineage>
        <taxon>Bacteria</taxon>
        <taxon>Pseudomonadati</taxon>
        <taxon>Pseudomonadota</taxon>
        <taxon>Betaproteobacteria</taxon>
        <taxon>Burkholderiales</taxon>
        <taxon>Comamonadaceae</taxon>
        <taxon>Simplicispira</taxon>
    </lineage>
</organism>
<comment type="caution">
    <text evidence="11">The sequence shown here is derived from an EMBL/GenBank/DDBJ whole genome shotgun (WGS) entry which is preliminary data.</text>
</comment>
<keyword evidence="5 9" id="KW-0812">Transmembrane</keyword>
<proteinExistence type="inferred from homology"/>
<dbReference type="AlphaFoldDB" id="A0A398CLA4"/>
<evidence type="ECO:0000256" key="8">
    <source>
        <dbReference type="ARBA" id="ARBA00038436"/>
    </source>
</evidence>
<keyword evidence="6 9" id="KW-1133">Transmembrane helix</keyword>
<evidence type="ECO:0000256" key="1">
    <source>
        <dbReference type="ARBA" id="ARBA00004429"/>
    </source>
</evidence>
<keyword evidence="2 9" id="KW-0813">Transport</keyword>
<evidence type="ECO:0000256" key="9">
    <source>
        <dbReference type="RuleBase" id="RU369079"/>
    </source>
</evidence>
<dbReference type="Pfam" id="PF04290">
    <property type="entry name" value="DctQ"/>
    <property type="match status" value="1"/>
</dbReference>
<evidence type="ECO:0000256" key="2">
    <source>
        <dbReference type="ARBA" id="ARBA00022448"/>
    </source>
</evidence>
<sequence>MTLHHRLLAFSDRVNDLVEQLLLVIGVAFSLILFVQVLARYLDHSLSWSEEIGRYLLVATTFLGATVAYKRADFIGLAGFGARFGRLVERIIVRGLQLLTLACFGFITWFGVGYTLKAWDQTSSAVQMPMSLPIAVLPLSALIFLLHVLVDLTRPVVPAA</sequence>
<evidence type="ECO:0000313" key="12">
    <source>
        <dbReference type="Proteomes" id="UP000266302"/>
    </source>
</evidence>
<dbReference type="Proteomes" id="UP000266302">
    <property type="component" value="Unassembled WGS sequence"/>
</dbReference>
<keyword evidence="4 9" id="KW-0997">Cell inner membrane</keyword>
<feature type="transmembrane region" description="Helical" evidence="9">
    <location>
        <begin position="21"/>
        <end position="40"/>
    </location>
</feature>
<accession>A0A398CLA4</accession>
<evidence type="ECO:0000259" key="10">
    <source>
        <dbReference type="Pfam" id="PF04290"/>
    </source>
</evidence>
<dbReference type="InterPro" id="IPR007387">
    <property type="entry name" value="TRAP_DctQ"/>
</dbReference>
<dbReference type="PANTHER" id="PTHR35011:SF2">
    <property type="entry name" value="2,3-DIKETO-L-GULONATE TRAP TRANSPORTER SMALL PERMEASE PROTEIN YIAM"/>
    <property type="match status" value="1"/>
</dbReference>
<protein>
    <recommendedName>
        <fullName evidence="9">TRAP transporter small permease protein</fullName>
    </recommendedName>
</protein>
<dbReference type="GO" id="GO:0022857">
    <property type="term" value="F:transmembrane transporter activity"/>
    <property type="evidence" value="ECO:0007669"/>
    <property type="project" value="UniProtKB-UniRule"/>
</dbReference>
<comment type="similarity">
    <text evidence="8 9">Belongs to the TRAP transporter small permease family.</text>
</comment>
<evidence type="ECO:0000256" key="4">
    <source>
        <dbReference type="ARBA" id="ARBA00022519"/>
    </source>
</evidence>
<feature type="transmembrane region" description="Helical" evidence="9">
    <location>
        <begin position="132"/>
        <end position="150"/>
    </location>
</feature>
<evidence type="ECO:0000256" key="6">
    <source>
        <dbReference type="ARBA" id="ARBA00022989"/>
    </source>
</evidence>
<dbReference type="RefSeq" id="WP_147414699.1">
    <property type="nucleotide sequence ID" value="NZ_QXJC01000001.1"/>
</dbReference>
<gene>
    <name evidence="11" type="ORF">D3F03_04725</name>
</gene>
<evidence type="ECO:0000256" key="3">
    <source>
        <dbReference type="ARBA" id="ARBA00022475"/>
    </source>
</evidence>
<name>A0A398CLA4_9BURK</name>
<dbReference type="PANTHER" id="PTHR35011">
    <property type="entry name" value="2,3-DIKETO-L-GULONATE TRAP TRANSPORTER SMALL PERMEASE PROTEIN YIAM"/>
    <property type="match status" value="1"/>
</dbReference>
<evidence type="ECO:0000256" key="5">
    <source>
        <dbReference type="ARBA" id="ARBA00022692"/>
    </source>
</evidence>
<comment type="function">
    <text evidence="9">Part of the tripartite ATP-independent periplasmic (TRAP) transport system.</text>
</comment>
<reference evidence="11 12" key="1">
    <citation type="submission" date="2018-09" db="EMBL/GenBank/DDBJ databases">
        <title>Draft genome of Simplicispira sp. NY-02.</title>
        <authorList>
            <person name="Im W.T."/>
        </authorList>
    </citation>
    <scope>NUCLEOTIDE SEQUENCE [LARGE SCALE GENOMIC DNA]</scope>
    <source>
        <strain evidence="11 12">NY-02</strain>
    </source>
</reference>
<dbReference type="GO" id="GO:0005886">
    <property type="term" value="C:plasma membrane"/>
    <property type="evidence" value="ECO:0007669"/>
    <property type="project" value="UniProtKB-SubCell"/>
</dbReference>
<feature type="domain" description="Tripartite ATP-independent periplasmic transporters DctQ component" evidence="10">
    <location>
        <begin position="31"/>
        <end position="155"/>
    </location>
</feature>
<comment type="subunit">
    <text evidence="9">The complex comprises the extracytoplasmic solute receptor protein and the two transmembrane proteins.</text>
</comment>